<reference evidence="2 3" key="1">
    <citation type="submission" date="2015-04" db="EMBL/GenBank/DDBJ databases">
        <authorList>
            <person name="Syromyatnikov M.Y."/>
            <person name="Popov V.N."/>
        </authorList>
    </citation>
    <scope>NUCLEOTIDE SEQUENCE [LARGE SCALE GENOMIC DNA]</scope>
</reference>
<evidence type="ECO:0000256" key="1">
    <source>
        <dbReference type="SAM" id="MobiDB-lite"/>
    </source>
</evidence>
<dbReference type="AlphaFoldDB" id="A0A1J1HYR3"/>
<organism evidence="2 3">
    <name type="scientific">Clunio marinus</name>
    <dbReference type="NCBI Taxonomy" id="568069"/>
    <lineage>
        <taxon>Eukaryota</taxon>
        <taxon>Metazoa</taxon>
        <taxon>Ecdysozoa</taxon>
        <taxon>Arthropoda</taxon>
        <taxon>Hexapoda</taxon>
        <taxon>Insecta</taxon>
        <taxon>Pterygota</taxon>
        <taxon>Neoptera</taxon>
        <taxon>Endopterygota</taxon>
        <taxon>Diptera</taxon>
        <taxon>Nematocera</taxon>
        <taxon>Chironomoidea</taxon>
        <taxon>Chironomidae</taxon>
        <taxon>Clunio</taxon>
    </lineage>
</organism>
<evidence type="ECO:0000313" key="3">
    <source>
        <dbReference type="Proteomes" id="UP000183832"/>
    </source>
</evidence>
<feature type="compositionally biased region" description="Low complexity" evidence="1">
    <location>
        <begin position="144"/>
        <end position="158"/>
    </location>
</feature>
<evidence type="ECO:0000313" key="2">
    <source>
        <dbReference type="EMBL" id="CRK91678.1"/>
    </source>
</evidence>
<gene>
    <name evidence="2" type="ORF">CLUMA_CG005326</name>
</gene>
<protein>
    <submittedName>
        <fullName evidence="2">CLUMA_CG005326, isoform A</fullName>
    </submittedName>
</protein>
<dbReference type="PANTHER" id="PTHR21354:SF0">
    <property type="entry name" value="ZINC FINGER PROTEIN 511"/>
    <property type="match status" value="1"/>
</dbReference>
<sequence>MDHYSKTSLKEILIRLSQEPPSEVNFIPFERLGILVSNSDSESLDIDNKDGSSLFVCSVCKKKENSSHMLELHVVETHDTYFEVQREKKPMYACFLQECKLLFMNPEERRDHCIKFHKFPHNFRFDNTKSVRKNSPSNELMELSENSGDPSPPSSSTKSPKEAAPQRVTTIQFGHKNSKCFKPEYRRPDALESMIVDMKENLPDA</sequence>
<keyword evidence="3" id="KW-1185">Reference proteome</keyword>
<proteinExistence type="predicted"/>
<dbReference type="Proteomes" id="UP000183832">
    <property type="component" value="Unassembled WGS sequence"/>
</dbReference>
<dbReference type="PANTHER" id="PTHR21354">
    <property type="entry name" value="ZINC FINGER PROTEIN 511"/>
    <property type="match status" value="1"/>
</dbReference>
<feature type="region of interest" description="Disordered" evidence="1">
    <location>
        <begin position="130"/>
        <end position="169"/>
    </location>
</feature>
<name>A0A1J1HYR3_9DIPT</name>
<dbReference type="OrthoDB" id="18440at2759"/>
<dbReference type="EMBL" id="CVRI01000021">
    <property type="protein sequence ID" value="CRK91678.1"/>
    <property type="molecule type" value="Genomic_DNA"/>
</dbReference>
<dbReference type="InterPro" id="IPR039258">
    <property type="entry name" value="ZNF511"/>
</dbReference>
<accession>A0A1J1HYR3</accession>
<dbReference type="STRING" id="568069.A0A1J1HYR3"/>